<accession>A0A1R0H195</accession>
<protein>
    <submittedName>
        <fullName evidence="2">Uncharacterized protein</fullName>
    </submittedName>
</protein>
<sequence>MKQPHTHTRLFRFPFGQSPSTFQLPFSPLPLPFPQLQIGCPVTNWGDGVGKRPTSTPTITPHEETQLEKKHPVP</sequence>
<feature type="compositionally biased region" description="Basic and acidic residues" evidence="1">
    <location>
        <begin position="61"/>
        <end position="74"/>
    </location>
</feature>
<dbReference type="AlphaFoldDB" id="A0A1R0H195"/>
<organism evidence="2 3">
    <name type="scientific">Smittium mucronatum</name>
    <dbReference type="NCBI Taxonomy" id="133383"/>
    <lineage>
        <taxon>Eukaryota</taxon>
        <taxon>Fungi</taxon>
        <taxon>Fungi incertae sedis</taxon>
        <taxon>Zoopagomycota</taxon>
        <taxon>Kickxellomycotina</taxon>
        <taxon>Harpellomycetes</taxon>
        <taxon>Harpellales</taxon>
        <taxon>Legeriomycetaceae</taxon>
        <taxon>Smittium</taxon>
    </lineage>
</organism>
<dbReference type="EMBL" id="LSSL01001189">
    <property type="protein sequence ID" value="OLY82900.1"/>
    <property type="molecule type" value="Genomic_DNA"/>
</dbReference>
<dbReference type="Proteomes" id="UP000187455">
    <property type="component" value="Unassembled WGS sequence"/>
</dbReference>
<evidence type="ECO:0000313" key="2">
    <source>
        <dbReference type="EMBL" id="OLY82900.1"/>
    </source>
</evidence>
<comment type="caution">
    <text evidence="2">The sequence shown here is derived from an EMBL/GenBank/DDBJ whole genome shotgun (WGS) entry which is preliminary data.</text>
</comment>
<feature type="region of interest" description="Disordered" evidence="1">
    <location>
        <begin position="45"/>
        <end position="74"/>
    </location>
</feature>
<gene>
    <name evidence="2" type="ORF">AYI68_g2972</name>
</gene>
<evidence type="ECO:0000256" key="1">
    <source>
        <dbReference type="SAM" id="MobiDB-lite"/>
    </source>
</evidence>
<evidence type="ECO:0000313" key="3">
    <source>
        <dbReference type="Proteomes" id="UP000187455"/>
    </source>
</evidence>
<reference evidence="2 3" key="1">
    <citation type="journal article" date="2016" name="Mol. Biol. Evol.">
        <title>Genome-Wide Survey of Gut Fungi (Harpellales) Reveals the First Horizontally Transferred Ubiquitin Gene from a Mosquito Host.</title>
        <authorList>
            <person name="Wang Y."/>
            <person name="White M.M."/>
            <person name="Kvist S."/>
            <person name="Moncalvo J.M."/>
        </authorList>
    </citation>
    <scope>NUCLEOTIDE SEQUENCE [LARGE SCALE GENOMIC DNA]</scope>
    <source>
        <strain evidence="2 3">ALG-7-W6</strain>
    </source>
</reference>
<keyword evidence="3" id="KW-1185">Reference proteome</keyword>
<proteinExistence type="predicted"/>
<name>A0A1R0H195_9FUNG</name>